<organism evidence="2 3">
    <name type="scientific">Somion occarium</name>
    <dbReference type="NCBI Taxonomy" id="3059160"/>
    <lineage>
        <taxon>Eukaryota</taxon>
        <taxon>Fungi</taxon>
        <taxon>Dikarya</taxon>
        <taxon>Basidiomycota</taxon>
        <taxon>Agaricomycotina</taxon>
        <taxon>Agaricomycetes</taxon>
        <taxon>Polyporales</taxon>
        <taxon>Cerrenaceae</taxon>
        <taxon>Somion</taxon>
    </lineage>
</organism>
<evidence type="ECO:0000313" key="3">
    <source>
        <dbReference type="Proteomes" id="UP001497453"/>
    </source>
</evidence>
<reference evidence="3" key="1">
    <citation type="submission" date="2024-04" db="EMBL/GenBank/DDBJ databases">
        <authorList>
            <person name="Shaw F."/>
            <person name="Minotto A."/>
        </authorList>
    </citation>
    <scope>NUCLEOTIDE SEQUENCE [LARGE SCALE GENOMIC DNA]</scope>
</reference>
<keyword evidence="3" id="KW-1185">Reference proteome</keyword>
<gene>
    <name evidence="2" type="ORF">GFSPODELE1_LOCUS4863</name>
</gene>
<evidence type="ECO:0000256" key="1">
    <source>
        <dbReference type="SAM" id="MobiDB-lite"/>
    </source>
</evidence>
<proteinExistence type="predicted"/>
<sequence length="272" mass="29674">MPKADSSKHSKSKPEGKHPTQSDRHGSYSVDEDYGSYEDFMHSYGLKPWDADDIEEASQIAKVIEENTWKREAKGGSKPSSSRNPPYQVPSDSSSSRFPAEKSSASTSQKQPAVPNPLSEQDIPLHTDAGFSSYDSFGGYENFMHSYGLKPWEDDDIEEGQAIAEVLEKDHSGSSKSGSGLGQENSGVAILESPSGPRLTPISEGKGDQGDLDDADYDSDDQSGHPLYDSFGGYENFMHSYGLKPWDSDDIDEGEAIARVLEDHGHPSKESD</sequence>
<feature type="compositionally biased region" description="Polar residues" evidence="1">
    <location>
        <begin position="78"/>
        <end position="111"/>
    </location>
</feature>
<feature type="compositionally biased region" description="Basic and acidic residues" evidence="1">
    <location>
        <begin position="1"/>
        <end position="26"/>
    </location>
</feature>
<feature type="region of interest" description="Disordered" evidence="1">
    <location>
        <begin position="160"/>
        <end position="230"/>
    </location>
</feature>
<feature type="compositionally biased region" description="Acidic residues" evidence="1">
    <location>
        <begin position="210"/>
        <end position="221"/>
    </location>
</feature>
<feature type="region of interest" description="Disordered" evidence="1">
    <location>
        <begin position="1"/>
        <end position="33"/>
    </location>
</feature>
<name>A0ABP1D8D4_9APHY</name>
<protein>
    <submittedName>
        <fullName evidence="2">Uncharacterized protein</fullName>
    </submittedName>
</protein>
<dbReference type="Proteomes" id="UP001497453">
    <property type="component" value="Chromosome 3"/>
</dbReference>
<dbReference type="EMBL" id="OZ037946">
    <property type="protein sequence ID" value="CAL1704117.1"/>
    <property type="molecule type" value="Genomic_DNA"/>
</dbReference>
<feature type="compositionally biased region" description="Basic and acidic residues" evidence="1">
    <location>
        <begin position="63"/>
        <end position="75"/>
    </location>
</feature>
<feature type="region of interest" description="Disordered" evidence="1">
    <location>
        <begin position="63"/>
        <end position="131"/>
    </location>
</feature>
<accession>A0ABP1D8D4</accession>
<evidence type="ECO:0000313" key="2">
    <source>
        <dbReference type="EMBL" id="CAL1704117.1"/>
    </source>
</evidence>